<keyword evidence="2" id="KW-0547">Nucleotide-binding</keyword>
<reference evidence="4" key="1">
    <citation type="submission" date="2016-10" db="EMBL/GenBank/DDBJ databases">
        <authorList>
            <person name="Varghese N."/>
            <person name="Submissions S."/>
        </authorList>
    </citation>
    <scope>NUCLEOTIDE SEQUENCE [LARGE SCALE GENOMIC DNA]</scope>
    <source>
        <strain evidence="4">DSM 22082</strain>
    </source>
</reference>
<evidence type="ECO:0000256" key="2">
    <source>
        <dbReference type="ARBA" id="ARBA00022741"/>
    </source>
</evidence>
<dbReference type="RefSeq" id="WP_092106230.1">
    <property type="nucleotide sequence ID" value="NZ_LT629739.1"/>
</dbReference>
<dbReference type="PANTHER" id="PTHR23407">
    <property type="entry name" value="ATPASE INHIBITOR/5-FORMYLTETRAHYDROFOLATE CYCLO-LIGASE"/>
    <property type="match status" value="1"/>
</dbReference>
<keyword evidence="5" id="KW-1185">Reference proteome</keyword>
<accession>A0A1H1UHP1</accession>
<proteinExistence type="inferred from homology"/>
<dbReference type="GO" id="GO:0030272">
    <property type="term" value="F:5-formyltetrahydrofolate cyclo-ligase activity"/>
    <property type="evidence" value="ECO:0007669"/>
    <property type="project" value="TreeGrafter"/>
</dbReference>
<dbReference type="GO" id="GO:0035999">
    <property type="term" value="P:tetrahydrofolate interconversion"/>
    <property type="evidence" value="ECO:0007669"/>
    <property type="project" value="TreeGrafter"/>
</dbReference>
<dbReference type="Gene3D" id="3.40.50.10420">
    <property type="entry name" value="NagB/RpiA/CoA transferase-like"/>
    <property type="match status" value="1"/>
</dbReference>
<dbReference type="SUPFAM" id="SSF100950">
    <property type="entry name" value="NagB/RpiA/CoA transferase-like"/>
    <property type="match status" value="1"/>
</dbReference>
<dbReference type="EMBL" id="LT629739">
    <property type="protein sequence ID" value="SDS71369.1"/>
    <property type="molecule type" value="Genomic_DNA"/>
</dbReference>
<evidence type="ECO:0000256" key="1">
    <source>
        <dbReference type="ARBA" id="ARBA00010638"/>
    </source>
</evidence>
<dbReference type="GO" id="GO:0005524">
    <property type="term" value="F:ATP binding"/>
    <property type="evidence" value="ECO:0007669"/>
    <property type="project" value="UniProtKB-KW"/>
</dbReference>
<dbReference type="OrthoDB" id="3242798at2"/>
<evidence type="ECO:0000313" key="4">
    <source>
        <dbReference type="EMBL" id="SDS71369.1"/>
    </source>
</evidence>
<dbReference type="Proteomes" id="UP000199700">
    <property type="component" value="Chromosome"/>
</dbReference>
<evidence type="ECO:0000313" key="5">
    <source>
        <dbReference type="Proteomes" id="UP000199700"/>
    </source>
</evidence>
<protein>
    <submittedName>
        <fullName evidence="4">5,10-methenyltetrahydrofolate synthetase</fullName>
    </submittedName>
</protein>
<organism evidence="4 5">
    <name type="scientific">Brevibacterium sandarakinum</name>
    <dbReference type="NCBI Taxonomy" id="629680"/>
    <lineage>
        <taxon>Bacteria</taxon>
        <taxon>Bacillati</taxon>
        <taxon>Actinomycetota</taxon>
        <taxon>Actinomycetes</taxon>
        <taxon>Micrococcales</taxon>
        <taxon>Brevibacteriaceae</taxon>
        <taxon>Brevibacterium</taxon>
    </lineage>
</organism>
<dbReference type="InterPro" id="IPR024185">
    <property type="entry name" value="FTHF_cligase-like_sf"/>
</dbReference>
<sequence length="241" mass="25110">MDTETSKAQLRALIRTDRAARAAAVADSVSAKSETTIAKAESSLAEAAWHVVERVSPDTDLTGCSMLAYAALAGEPSLDPVIDRFLAHGGIVYLPVVTAVGHALMFGAVAESISTLEPRGKWGIREPSPSLTASDLLSAEVAPDLVFVPALGFGSGGARLGNGGGFYDRTFGPQGEVPLAAREHVDGDDGDHHVDVSPSGVSSQVYGVCFATELDLPGLTVDPWDLQISRAVTDRGVHTFV</sequence>
<dbReference type="InterPro" id="IPR037171">
    <property type="entry name" value="NagB/RpiA_transferase-like"/>
</dbReference>
<dbReference type="Pfam" id="PF01812">
    <property type="entry name" value="5-FTHF_cyc-lig"/>
    <property type="match status" value="1"/>
</dbReference>
<comment type="similarity">
    <text evidence="1">Belongs to the 5-formyltetrahydrofolate cyclo-ligase family.</text>
</comment>
<dbReference type="InterPro" id="IPR002698">
    <property type="entry name" value="FTHF_cligase"/>
</dbReference>
<name>A0A1H1UHP1_BRESA</name>
<gene>
    <name evidence="4" type="ORF">SAMN04489751_2665</name>
</gene>
<dbReference type="PANTHER" id="PTHR23407:SF1">
    <property type="entry name" value="5-FORMYLTETRAHYDROFOLATE CYCLO-LIGASE"/>
    <property type="match status" value="1"/>
</dbReference>
<dbReference type="GO" id="GO:0009396">
    <property type="term" value="P:folic acid-containing compound biosynthetic process"/>
    <property type="evidence" value="ECO:0007669"/>
    <property type="project" value="TreeGrafter"/>
</dbReference>
<dbReference type="STRING" id="629680.SAMN04489751_2665"/>
<keyword evidence="3" id="KW-0067">ATP-binding</keyword>
<evidence type="ECO:0000256" key="3">
    <source>
        <dbReference type="ARBA" id="ARBA00022840"/>
    </source>
</evidence>
<dbReference type="AlphaFoldDB" id="A0A1H1UHP1"/>